<accession>A0A8J2JM39</accession>
<reference evidence="2" key="1">
    <citation type="submission" date="2021-06" db="EMBL/GenBank/DDBJ databases">
        <authorList>
            <person name="Hodson N. C."/>
            <person name="Mongue J. A."/>
            <person name="Jaron S. K."/>
        </authorList>
    </citation>
    <scope>NUCLEOTIDE SEQUENCE</scope>
</reference>
<name>A0A8J2JM39_9HEXA</name>
<keyword evidence="1" id="KW-1133">Transmembrane helix</keyword>
<feature type="transmembrane region" description="Helical" evidence="1">
    <location>
        <begin position="42"/>
        <end position="63"/>
    </location>
</feature>
<feature type="transmembrane region" description="Helical" evidence="1">
    <location>
        <begin position="258"/>
        <end position="284"/>
    </location>
</feature>
<sequence length="352" mass="40751">SELRLAFMYNTLFGGTFAVIYCAITTLALYLRKKNEPEYTPFYMLGMVITAEMVIPPAFQYSIMKAGEDILSFSSNFVDYARRFQEEFVHPAEIARQKIRKNDKDGIFMASLFYISLTNCGLMGVIVLLNPKIPFVPGCHFEFHHWALQWAFQVYQAYWVTNHLLAWLSNLFIYAFQGIEYSFGILYMLREMKLERNRYTTFEKLRTPDVFIRNYRMLEILHAKAMSMYSGTVLPVHQWCSLTTATYCIYCSLKMKGIIAVVSMVGAFITLYWLFVAFTIFATIHSESKAVLNSWTIQKHDLGLQKTLKTLRPIKIHVGDYSFCDHSMVVTMFKSICEGTVDLLIVKVVART</sequence>
<feature type="transmembrane region" description="Helical" evidence="1">
    <location>
        <begin position="106"/>
        <end position="129"/>
    </location>
</feature>
<feature type="non-terminal residue" evidence="2">
    <location>
        <position position="1"/>
    </location>
</feature>
<dbReference type="EMBL" id="CAJVCH010088027">
    <property type="protein sequence ID" value="CAG7722307.1"/>
    <property type="molecule type" value="Genomic_DNA"/>
</dbReference>
<evidence type="ECO:0000313" key="2">
    <source>
        <dbReference type="EMBL" id="CAG7722307.1"/>
    </source>
</evidence>
<keyword evidence="3" id="KW-1185">Reference proteome</keyword>
<protein>
    <submittedName>
        <fullName evidence="2">Uncharacterized protein</fullName>
    </submittedName>
</protein>
<feature type="transmembrane region" description="Helical" evidence="1">
    <location>
        <begin position="164"/>
        <end position="189"/>
    </location>
</feature>
<organism evidence="2 3">
    <name type="scientific">Allacma fusca</name>
    <dbReference type="NCBI Taxonomy" id="39272"/>
    <lineage>
        <taxon>Eukaryota</taxon>
        <taxon>Metazoa</taxon>
        <taxon>Ecdysozoa</taxon>
        <taxon>Arthropoda</taxon>
        <taxon>Hexapoda</taxon>
        <taxon>Collembola</taxon>
        <taxon>Symphypleona</taxon>
        <taxon>Sminthuridae</taxon>
        <taxon>Allacma</taxon>
    </lineage>
</organism>
<comment type="caution">
    <text evidence="2">The sequence shown here is derived from an EMBL/GenBank/DDBJ whole genome shotgun (WGS) entry which is preliminary data.</text>
</comment>
<evidence type="ECO:0000313" key="3">
    <source>
        <dbReference type="Proteomes" id="UP000708208"/>
    </source>
</evidence>
<gene>
    <name evidence="2" type="ORF">AFUS01_LOCUS11450</name>
</gene>
<keyword evidence="1" id="KW-0472">Membrane</keyword>
<dbReference type="AlphaFoldDB" id="A0A8J2JM39"/>
<feature type="transmembrane region" description="Helical" evidence="1">
    <location>
        <begin position="7"/>
        <end position="30"/>
    </location>
</feature>
<evidence type="ECO:0000256" key="1">
    <source>
        <dbReference type="SAM" id="Phobius"/>
    </source>
</evidence>
<keyword evidence="1" id="KW-0812">Transmembrane</keyword>
<dbReference type="Proteomes" id="UP000708208">
    <property type="component" value="Unassembled WGS sequence"/>
</dbReference>
<proteinExistence type="predicted"/>